<evidence type="ECO:0000313" key="1">
    <source>
        <dbReference type="EMBL" id="GAJ18949.1"/>
    </source>
</evidence>
<accession>X1UN77</accession>
<gene>
    <name evidence="1" type="ORF">S12H4_56736</name>
</gene>
<dbReference type="EMBL" id="BARW01036575">
    <property type="protein sequence ID" value="GAJ18949.1"/>
    <property type="molecule type" value="Genomic_DNA"/>
</dbReference>
<comment type="caution">
    <text evidence="1">The sequence shown here is derived from an EMBL/GenBank/DDBJ whole genome shotgun (WGS) entry which is preliminary data.</text>
</comment>
<reference evidence="1" key="1">
    <citation type="journal article" date="2014" name="Front. Microbiol.">
        <title>High frequency of phylogenetically diverse reductive dehalogenase-homologous genes in deep subseafloor sedimentary metagenomes.</title>
        <authorList>
            <person name="Kawai M."/>
            <person name="Futagami T."/>
            <person name="Toyoda A."/>
            <person name="Takaki Y."/>
            <person name="Nishi S."/>
            <person name="Hori S."/>
            <person name="Arai W."/>
            <person name="Tsubouchi T."/>
            <person name="Morono Y."/>
            <person name="Uchiyama I."/>
            <person name="Ito T."/>
            <person name="Fujiyama A."/>
            <person name="Inagaki F."/>
            <person name="Takami H."/>
        </authorList>
    </citation>
    <scope>NUCLEOTIDE SEQUENCE</scope>
    <source>
        <strain evidence="1">Expedition CK06-06</strain>
    </source>
</reference>
<sequence>AEDYPVALVYMHHGHSLLLYIDADFKVRGAEIVSITG</sequence>
<protein>
    <submittedName>
        <fullName evidence="1">Uncharacterized protein</fullName>
    </submittedName>
</protein>
<dbReference type="AlphaFoldDB" id="X1UN77"/>
<organism evidence="1">
    <name type="scientific">marine sediment metagenome</name>
    <dbReference type="NCBI Taxonomy" id="412755"/>
    <lineage>
        <taxon>unclassified sequences</taxon>
        <taxon>metagenomes</taxon>
        <taxon>ecological metagenomes</taxon>
    </lineage>
</organism>
<name>X1UN77_9ZZZZ</name>
<proteinExistence type="predicted"/>
<feature type="non-terminal residue" evidence="1">
    <location>
        <position position="1"/>
    </location>
</feature>